<dbReference type="InterPro" id="IPR050789">
    <property type="entry name" value="Diverse_Enzym_Activities"/>
</dbReference>
<dbReference type="KEGG" id="ovb:NB640_04680"/>
<proteinExistence type="predicted"/>
<dbReference type="InterPro" id="IPR001466">
    <property type="entry name" value="Beta-lactam-related"/>
</dbReference>
<keyword evidence="1" id="KW-0732">Signal</keyword>
<dbReference type="Proteomes" id="UP001156215">
    <property type="component" value="Chromosome"/>
</dbReference>
<sequence length="417" mass="44951">MRRILSLLLCTLLVVPFTLPASAKAPVPAIKSQPGFATLTKAVDQTIDKNIKEGRIAGTVVLVSYDGQLVYHRAAGLADPEKKMPMKEDSLFRLASVSKAFTSMAAGALLEKGKLKLDDPVSKWLPDFKPKTADGKQPVVTVRHLMTHTAGLDYGFFQPKDGPYRKAGVSDGLERSDIALDENIRRIASAPLLFEPGSAWHYSLAIDVLGGVVAKANGTSFPQAMADLVTIPLGMKDTVFYVQEKDRARMTAPYYLDREGKLARMNDRDADVPMGEGSIHFSPDRPYDTKSWPSGGAGLTGTAPDLIILLETIRKGGAPIISDGLMKQMCANQTGKLTVMPGTAYGLGWAVLTDPDAAKSPQSAGTLFWSGVYGHNWFTDPAKKLSVVILTTTTLDSLESHGLATDVRDAIYTSLPK</sequence>
<protein>
    <submittedName>
        <fullName evidence="3">Beta-lactamase family protein</fullName>
    </submittedName>
</protein>
<organism evidence="3 4">
    <name type="scientific">Oxalobacter vibrioformis</name>
    <dbReference type="NCBI Taxonomy" id="933080"/>
    <lineage>
        <taxon>Bacteria</taxon>
        <taxon>Pseudomonadati</taxon>
        <taxon>Pseudomonadota</taxon>
        <taxon>Betaproteobacteria</taxon>
        <taxon>Burkholderiales</taxon>
        <taxon>Oxalobacteraceae</taxon>
        <taxon>Oxalobacter</taxon>
    </lineage>
</organism>
<dbReference type="EMBL" id="CP098242">
    <property type="protein sequence ID" value="WAW10937.1"/>
    <property type="molecule type" value="Genomic_DNA"/>
</dbReference>
<dbReference type="InterPro" id="IPR012338">
    <property type="entry name" value="Beta-lactam/transpept-like"/>
</dbReference>
<evidence type="ECO:0000313" key="3">
    <source>
        <dbReference type="EMBL" id="WAW10937.1"/>
    </source>
</evidence>
<feature type="chain" id="PRO_5039197399" evidence="1">
    <location>
        <begin position="24"/>
        <end position="417"/>
    </location>
</feature>
<evidence type="ECO:0000259" key="2">
    <source>
        <dbReference type="Pfam" id="PF00144"/>
    </source>
</evidence>
<feature type="signal peptide" evidence="1">
    <location>
        <begin position="1"/>
        <end position="23"/>
    </location>
</feature>
<feature type="domain" description="Beta-lactamase-related" evidence="2">
    <location>
        <begin position="43"/>
        <end position="395"/>
    </location>
</feature>
<evidence type="ECO:0000256" key="1">
    <source>
        <dbReference type="SAM" id="SignalP"/>
    </source>
</evidence>
<keyword evidence="4" id="KW-1185">Reference proteome</keyword>
<evidence type="ECO:0000313" key="4">
    <source>
        <dbReference type="Proteomes" id="UP001156215"/>
    </source>
</evidence>
<dbReference type="PANTHER" id="PTHR43283">
    <property type="entry name" value="BETA-LACTAMASE-RELATED"/>
    <property type="match status" value="1"/>
</dbReference>
<name>A0A9E9LYB4_9BURK</name>
<reference evidence="3" key="1">
    <citation type="journal article" date="2022" name="Front. Microbiol.">
        <title>New perspectives on an old grouping: The genomic and phenotypic variability of Oxalobacter formigenes and the implications for calcium oxalate stone prevention.</title>
        <authorList>
            <person name="Chmiel J.A."/>
            <person name="Carr C."/>
            <person name="Stuivenberg G.A."/>
            <person name="Venema R."/>
            <person name="Chanyi R.M."/>
            <person name="Al K.F."/>
            <person name="Giguere D."/>
            <person name="Say H."/>
            <person name="Akouris P.P."/>
            <person name="Dominguez Romero S.A."/>
            <person name="Kwong A."/>
            <person name="Tai V."/>
            <person name="Koval S.F."/>
            <person name="Razvi H."/>
            <person name="Bjazevic J."/>
            <person name="Burton J.P."/>
        </authorList>
    </citation>
    <scope>NUCLEOTIDE SEQUENCE</scope>
    <source>
        <strain evidence="3">WoOx3</strain>
    </source>
</reference>
<dbReference type="RefSeq" id="WP_269310012.1">
    <property type="nucleotide sequence ID" value="NZ_CP098242.1"/>
</dbReference>
<dbReference type="Gene3D" id="3.40.710.10">
    <property type="entry name" value="DD-peptidase/beta-lactamase superfamily"/>
    <property type="match status" value="1"/>
</dbReference>
<accession>A0A9E9LYB4</accession>
<dbReference type="AlphaFoldDB" id="A0A9E9LYB4"/>
<dbReference type="PANTHER" id="PTHR43283:SF3">
    <property type="entry name" value="BETA-LACTAMASE FAMILY PROTEIN (AFU_ORTHOLOGUE AFUA_5G07500)"/>
    <property type="match status" value="1"/>
</dbReference>
<gene>
    <name evidence="3" type="ORF">NB640_04680</name>
</gene>
<dbReference type="SUPFAM" id="SSF56601">
    <property type="entry name" value="beta-lactamase/transpeptidase-like"/>
    <property type="match status" value="1"/>
</dbReference>
<dbReference type="Pfam" id="PF00144">
    <property type="entry name" value="Beta-lactamase"/>
    <property type="match status" value="1"/>
</dbReference>